<dbReference type="Proteomes" id="UP000000245">
    <property type="component" value="Chromosome"/>
</dbReference>
<evidence type="ECO:0000256" key="1">
    <source>
        <dbReference type="ARBA" id="ARBA00008769"/>
    </source>
</evidence>
<name>A5FYX1_ACICJ</name>
<dbReference type="InterPro" id="IPR007049">
    <property type="entry name" value="Carb-sel_porin_OprB"/>
</dbReference>
<dbReference type="STRING" id="349163.Acry_1597"/>
<dbReference type="eggNOG" id="COG3659">
    <property type="taxonomic scope" value="Bacteria"/>
</dbReference>
<dbReference type="GO" id="GO:0015288">
    <property type="term" value="F:porin activity"/>
    <property type="evidence" value="ECO:0007669"/>
    <property type="project" value="InterPro"/>
</dbReference>
<dbReference type="Pfam" id="PF04966">
    <property type="entry name" value="OprB"/>
    <property type="match status" value="1"/>
</dbReference>
<organism evidence="4 5">
    <name type="scientific">Acidiphilium cryptum (strain JF-5)</name>
    <dbReference type="NCBI Taxonomy" id="349163"/>
    <lineage>
        <taxon>Bacteria</taxon>
        <taxon>Pseudomonadati</taxon>
        <taxon>Pseudomonadota</taxon>
        <taxon>Alphaproteobacteria</taxon>
        <taxon>Acetobacterales</taxon>
        <taxon>Acidocellaceae</taxon>
        <taxon>Acidiphilium</taxon>
    </lineage>
</organism>
<protein>
    <submittedName>
        <fullName evidence="4">Carbohydrate-selective porin OprB</fullName>
    </submittedName>
</protein>
<accession>A5FYX1</accession>
<sequence>MTPGTRLRQMTSACGRVARPPGRRKFTVMPNRVRAAALGLAVLTCLAPRPAAAQGSVWTRKHLFGDWGGVRSDLARRGVALGAVEQVVPSDVLGGGARQGTSVAALMTLSARVALGRYAGIPGLSAYVSAWLVQGRGPSGHDVQSLSGLAYEEAPGGARLGDAYLSWKAAHDAVHVKLGKFGIDENFDQNPAAAALVNSNFTYRNIMADNLPGGGPAFSYEGPGAMVAVQATRALRLRVGLFGGDPLGQPLEGPAPPARDAGGLGFPLNAGALVIGEADVRYRLPGLGRGMALVGGLYDTLSRPDLLYSVTGQSLALAAVGIDPGPARQDRGDDVIYAGDTQTLWHGARGRRLRGFARVAAAPPDRNLISLDAQAGLVLDGTFRGRPHDAAAVAVSWDRISPRAATLVRAENRLGGARAPVPGAETDLELDYTAQVAPWLSVTPDVQYIVRPGGGIPDPLDGAKAEPDAVVGQVEVTVVF</sequence>
<reference evidence="4 5" key="1">
    <citation type="submission" date="2007-05" db="EMBL/GenBank/DDBJ databases">
        <title>Complete sequence of chromosome of Acidiphilium cryptum JF-5.</title>
        <authorList>
            <consortium name="US DOE Joint Genome Institute"/>
            <person name="Copeland A."/>
            <person name="Lucas S."/>
            <person name="Lapidus A."/>
            <person name="Barry K."/>
            <person name="Detter J.C."/>
            <person name="Glavina del Rio T."/>
            <person name="Hammon N."/>
            <person name="Israni S."/>
            <person name="Dalin E."/>
            <person name="Tice H."/>
            <person name="Pitluck S."/>
            <person name="Sims D."/>
            <person name="Brettin T."/>
            <person name="Bruce D."/>
            <person name="Han C."/>
            <person name="Schmutz J."/>
            <person name="Larimer F."/>
            <person name="Land M."/>
            <person name="Hauser L."/>
            <person name="Kyrpides N."/>
            <person name="Kim E."/>
            <person name="Magnuson T."/>
            <person name="Richardson P."/>
        </authorList>
    </citation>
    <scope>NUCLEOTIDE SEQUENCE [LARGE SCALE GENOMIC DNA]</scope>
    <source>
        <strain evidence="4 5">JF-5</strain>
    </source>
</reference>
<gene>
    <name evidence="4" type="ordered locus">Acry_1597</name>
</gene>
<dbReference type="PANTHER" id="PTHR37944:SF1">
    <property type="entry name" value="PORIN B"/>
    <property type="match status" value="1"/>
</dbReference>
<evidence type="ECO:0000313" key="4">
    <source>
        <dbReference type="EMBL" id="ABQ30803.1"/>
    </source>
</evidence>
<dbReference type="InterPro" id="IPR052932">
    <property type="entry name" value="OprB_Porin"/>
</dbReference>
<dbReference type="AlphaFoldDB" id="A5FYX1"/>
<dbReference type="KEGG" id="acr:Acry_1597"/>
<proteinExistence type="inferred from homology"/>
<dbReference type="GO" id="GO:0008643">
    <property type="term" value="P:carbohydrate transport"/>
    <property type="evidence" value="ECO:0007669"/>
    <property type="project" value="InterPro"/>
</dbReference>
<feature type="region of interest" description="Disordered" evidence="3">
    <location>
        <begin position="1"/>
        <end position="21"/>
    </location>
</feature>
<evidence type="ECO:0000256" key="3">
    <source>
        <dbReference type="SAM" id="MobiDB-lite"/>
    </source>
</evidence>
<dbReference type="Gene3D" id="2.40.160.180">
    <property type="entry name" value="Carbohydrate-selective porin OprB"/>
    <property type="match status" value="1"/>
</dbReference>
<dbReference type="GO" id="GO:0016020">
    <property type="term" value="C:membrane"/>
    <property type="evidence" value="ECO:0007669"/>
    <property type="project" value="InterPro"/>
</dbReference>
<keyword evidence="5" id="KW-1185">Reference proteome</keyword>
<dbReference type="InterPro" id="IPR038673">
    <property type="entry name" value="OprB_sf"/>
</dbReference>
<dbReference type="HOGENOM" id="CLU_029684_3_1_5"/>
<evidence type="ECO:0000313" key="5">
    <source>
        <dbReference type="Proteomes" id="UP000000245"/>
    </source>
</evidence>
<dbReference type="EMBL" id="CP000697">
    <property type="protein sequence ID" value="ABQ30803.1"/>
    <property type="molecule type" value="Genomic_DNA"/>
</dbReference>
<comment type="similarity">
    <text evidence="1 2">Belongs to the OprB family.</text>
</comment>
<dbReference type="PANTHER" id="PTHR37944">
    <property type="entry name" value="PORIN B"/>
    <property type="match status" value="1"/>
</dbReference>
<evidence type="ECO:0000256" key="2">
    <source>
        <dbReference type="RuleBase" id="RU363072"/>
    </source>
</evidence>